<dbReference type="InterPro" id="IPR018495">
    <property type="entry name" value="Succ_DH_cyt_bsu_CS"/>
</dbReference>
<dbReference type="GO" id="GO:0046872">
    <property type="term" value="F:metal ion binding"/>
    <property type="evidence" value="ECO:0007669"/>
    <property type="project" value="UniProtKB-KW"/>
</dbReference>
<dbReference type="PIRSF" id="PIRSF000178">
    <property type="entry name" value="SDH_cyt_b560"/>
    <property type="match status" value="1"/>
</dbReference>
<dbReference type="AlphaFoldDB" id="A0A0A7EII4"/>
<dbReference type="KEGG" id="pseo:OM33_10965"/>
<organism evidence="14 15">
    <name type="scientific">Pseudoalteromonas piratica</name>
    <dbReference type="NCBI Taxonomy" id="1348114"/>
    <lineage>
        <taxon>Bacteria</taxon>
        <taxon>Pseudomonadati</taxon>
        <taxon>Pseudomonadota</taxon>
        <taxon>Gammaproteobacteria</taxon>
        <taxon>Alteromonadales</taxon>
        <taxon>Pseudoalteromonadaceae</taxon>
        <taxon>Pseudoalteromonas</taxon>
    </lineage>
</organism>
<dbReference type="GO" id="GO:0009055">
    <property type="term" value="F:electron transfer activity"/>
    <property type="evidence" value="ECO:0007669"/>
    <property type="project" value="InterPro"/>
</dbReference>
<feature type="transmembrane region" description="Helical" evidence="13">
    <location>
        <begin position="79"/>
        <end position="97"/>
    </location>
</feature>
<evidence type="ECO:0000313" key="15">
    <source>
        <dbReference type="Proteomes" id="UP000030341"/>
    </source>
</evidence>
<evidence type="ECO:0000256" key="1">
    <source>
        <dbReference type="ARBA" id="ARBA00004050"/>
    </source>
</evidence>
<reference evidence="14 15" key="1">
    <citation type="submission" date="2014-11" db="EMBL/GenBank/DDBJ databases">
        <title>Complete Genome Sequence of Pseudoalteromonas sp. Strain OCN003 Isolated from Kaneohe Bay, Oahu, Hawaii.</title>
        <authorList>
            <person name="Beurmann S."/>
            <person name="Videau P."/>
            <person name="Ushijima B."/>
            <person name="Smith A.M."/>
            <person name="Aeby G.S."/>
            <person name="Callahan S.M."/>
            <person name="Belcaid M."/>
        </authorList>
    </citation>
    <scope>NUCLEOTIDE SEQUENCE [LARGE SCALE GENOMIC DNA]</scope>
    <source>
        <strain evidence="14 15">OCN003</strain>
    </source>
</reference>
<feature type="transmembrane region" description="Helical" evidence="13">
    <location>
        <begin position="39"/>
        <end position="59"/>
    </location>
</feature>
<comment type="cofactor">
    <cofactor evidence="12">
        <name>heme</name>
        <dbReference type="ChEBI" id="CHEBI:30413"/>
    </cofactor>
    <text evidence="12">The heme is bound between the two transmembrane subunits.</text>
</comment>
<evidence type="ECO:0000256" key="6">
    <source>
        <dbReference type="ARBA" id="ARBA00022692"/>
    </source>
</evidence>
<dbReference type="GO" id="GO:0006099">
    <property type="term" value="P:tricarboxylic acid cycle"/>
    <property type="evidence" value="ECO:0007669"/>
    <property type="project" value="InterPro"/>
</dbReference>
<evidence type="ECO:0000256" key="7">
    <source>
        <dbReference type="ARBA" id="ARBA00022723"/>
    </source>
</evidence>
<keyword evidence="7 12" id="KW-0479">Metal-binding</keyword>
<evidence type="ECO:0000313" key="14">
    <source>
        <dbReference type="EMBL" id="AIY66358.1"/>
    </source>
</evidence>
<comment type="similarity">
    <text evidence="3">Belongs to the cytochrome b560 family.</text>
</comment>
<dbReference type="InterPro" id="IPR014314">
    <property type="entry name" value="Succ_DH_cytb556"/>
</dbReference>
<name>A0A0A7EII4_9GAMM</name>
<dbReference type="CDD" id="cd03499">
    <property type="entry name" value="SQR_TypeC_SdhC"/>
    <property type="match status" value="1"/>
</dbReference>
<dbReference type="Pfam" id="PF01127">
    <property type="entry name" value="Sdh_cyt"/>
    <property type="match status" value="1"/>
</dbReference>
<gene>
    <name evidence="14" type="primary">sdhC</name>
    <name evidence="14" type="ORF">OM33_10965</name>
</gene>
<evidence type="ECO:0000256" key="3">
    <source>
        <dbReference type="ARBA" id="ARBA00007244"/>
    </source>
</evidence>
<keyword evidence="14" id="KW-0560">Oxidoreductase</keyword>
<feature type="binding site" description="axial binding residue" evidence="12">
    <location>
        <position position="95"/>
    </location>
    <ligand>
        <name>heme</name>
        <dbReference type="ChEBI" id="CHEBI:30413"/>
        <note>ligand shared with second transmembrane subunit</note>
    </ligand>
    <ligandPart>
        <name>Fe</name>
        <dbReference type="ChEBI" id="CHEBI:18248"/>
    </ligandPart>
</feature>
<evidence type="ECO:0000256" key="13">
    <source>
        <dbReference type="SAM" id="Phobius"/>
    </source>
</evidence>
<keyword evidence="10 13" id="KW-0472">Membrane</keyword>
<dbReference type="InterPro" id="IPR034804">
    <property type="entry name" value="SQR/QFR_C/D"/>
</dbReference>
<evidence type="ECO:0000256" key="2">
    <source>
        <dbReference type="ARBA" id="ARBA00004141"/>
    </source>
</evidence>
<keyword evidence="9 12" id="KW-0408">Iron</keyword>
<dbReference type="OrthoDB" id="9799441at2"/>
<comment type="function">
    <text evidence="1">Membrane-anchoring subunit of succinate dehydrogenase (SDH).</text>
</comment>
<evidence type="ECO:0000256" key="8">
    <source>
        <dbReference type="ARBA" id="ARBA00022989"/>
    </source>
</evidence>
<dbReference type="GO" id="GO:0016491">
    <property type="term" value="F:oxidoreductase activity"/>
    <property type="evidence" value="ECO:0007669"/>
    <property type="project" value="UniProtKB-KW"/>
</dbReference>
<dbReference type="EMBL" id="CP009888">
    <property type="protein sequence ID" value="AIY66358.1"/>
    <property type="molecule type" value="Genomic_DNA"/>
</dbReference>
<evidence type="ECO:0000256" key="10">
    <source>
        <dbReference type="ARBA" id="ARBA00023136"/>
    </source>
</evidence>
<keyword evidence="5 12" id="KW-0349">Heme</keyword>
<sequence length="139" mass="15250">MTTIVGLLRVNGQVTVKKQRPVNLDLSTISMPATAKASILHRISGVALFFALSFVIWAWSESLSSPQGFEFVKSLFTGFIAKFIAWGAVIALLYHLVAGVRHLLMDMGRFEELDSGNASAKFVIALWVVLAVLAGVWIW</sequence>
<feature type="transmembrane region" description="Helical" evidence="13">
    <location>
        <begin position="118"/>
        <end position="138"/>
    </location>
</feature>
<accession>A0A0A7EII4</accession>
<evidence type="ECO:0000256" key="12">
    <source>
        <dbReference type="PIRSR" id="PIRSR000178-1"/>
    </source>
</evidence>
<dbReference type="GO" id="GO:0005886">
    <property type="term" value="C:plasma membrane"/>
    <property type="evidence" value="ECO:0007669"/>
    <property type="project" value="TreeGrafter"/>
</dbReference>
<evidence type="ECO:0000256" key="4">
    <source>
        <dbReference type="ARBA" id="ARBA00020076"/>
    </source>
</evidence>
<dbReference type="Gene3D" id="1.20.1300.10">
    <property type="entry name" value="Fumarate reductase/succinate dehydrogenase, transmembrane subunit"/>
    <property type="match status" value="1"/>
</dbReference>
<evidence type="ECO:0000256" key="11">
    <source>
        <dbReference type="ARBA" id="ARBA00025912"/>
    </source>
</evidence>
<protein>
    <recommendedName>
        <fullName evidence="4">Succinate dehydrogenase cytochrome b556 subunit</fullName>
    </recommendedName>
</protein>
<keyword evidence="15" id="KW-1185">Reference proteome</keyword>
<dbReference type="Proteomes" id="UP000030341">
    <property type="component" value="Chromosome 1"/>
</dbReference>
<comment type="subcellular location">
    <subcellularLocation>
        <location evidence="2">Membrane</location>
        <topology evidence="2">Multi-pass membrane protein</topology>
    </subcellularLocation>
</comment>
<proteinExistence type="inferred from homology"/>
<evidence type="ECO:0000256" key="5">
    <source>
        <dbReference type="ARBA" id="ARBA00022617"/>
    </source>
</evidence>
<dbReference type="HOGENOM" id="CLU_094691_2_1_6"/>
<evidence type="ECO:0000256" key="9">
    <source>
        <dbReference type="ARBA" id="ARBA00023004"/>
    </source>
</evidence>
<dbReference type="PROSITE" id="PS01001">
    <property type="entry name" value="SDH_CYT_2"/>
    <property type="match status" value="1"/>
</dbReference>
<keyword evidence="6 13" id="KW-0812">Transmembrane</keyword>
<comment type="subunit">
    <text evidence="11">Part of an enzyme complex containing four subunits: a flavoprotein, an iron-sulfur protein, plus two membrane-anchoring proteins, SdhC and SdhD. The complex can form homotrimers.</text>
</comment>
<dbReference type="eggNOG" id="COG2009">
    <property type="taxonomic scope" value="Bacteria"/>
</dbReference>
<dbReference type="NCBIfam" id="TIGR02970">
    <property type="entry name" value="succ_dehyd_cytB"/>
    <property type="match status" value="1"/>
</dbReference>
<dbReference type="InterPro" id="IPR000701">
    <property type="entry name" value="SuccDH_FuR_B_TM-su"/>
</dbReference>
<dbReference type="PANTHER" id="PTHR10978">
    <property type="entry name" value="SUCCINATE DEHYDROGENASE CYTOCHROME B560 SUBUNIT"/>
    <property type="match status" value="1"/>
</dbReference>
<keyword evidence="8 13" id="KW-1133">Transmembrane helix</keyword>
<dbReference type="SUPFAM" id="SSF81343">
    <property type="entry name" value="Fumarate reductase respiratory complex transmembrane subunits"/>
    <property type="match status" value="1"/>
</dbReference>
<dbReference type="PANTHER" id="PTHR10978:SF5">
    <property type="entry name" value="SUCCINATE DEHYDROGENASE CYTOCHROME B560 SUBUNIT, MITOCHONDRIAL"/>
    <property type="match status" value="1"/>
</dbReference>
<dbReference type="STRING" id="1348114.OM33_10965"/>